<evidence type="ECO:0000259" key="4">
    <source>
        <dbReference type="Pfam" id="PF01494"/>
    </source>
</evidence>
<dbReference type="EMBL" id="JAJSBI010000024">
    <property type="protein sequence ID" value="MCD9878949.1"/>
    <property type="molecule type" value="Genomic_DNA"/>
</dbReference>
<dbReference type="Gene3D" id="3.40.30.120">
    <property type="match status" value="1"/>
</dbReference>
<dbReference type="GO" id="GO:0071949">
    <property type="term" value="F:FAD binding"/>
    <property type="evidence" value="ECO:0007669"/>
    <property type="project" value="InterPro"/>
</dbReference>
<dbReference type="Gene3D" id="3.50.50.60">
    <property type="entry name" value="FAD/NAD(P)-binding domain"/>
    <property type="match status" value="1"/>
</dbReference>
<feature type="domain" description="FAD-binding" evidence="4">
    <location>
        <begin position="1"/>
        <end position="350"/>
    </location>
</feature>
<dbReference type="Gene3D" id="3.30.9.10">
    <property type="entry name" value="D-Amino Acid Oxidase, subunit A, domain 2"/>
    <property type="match status" value="1"/>
</dbReference>
<keyword evidence="2" id="KW-0285">Flavoprotein</keyword>
<dbReference type="Pfam" id="PF21274">
    <property type="entry name" value="Rng_hyd_C"/>
    <property type="match status" value="1"/>
</dbReference>
<evidence type="ECO:0000256" key="1">
    <source>
        <dbReference type="ARBA" id="ARBA00001974"/>
    </source>
</evidence>
<name>A0A9Q3VUP8_9ACTN</name>
<evidence type="ECO:0000256" key="2">
    <source>
        <dbReference type="ARBA" id="ARBA00022630"/>
    </source>
</evidence>
<dbReference type="RefSeq" id="WP_232653159.1">
    <property type="nucleotide sequence ID" value="NZ_JAJSBI010000024.1"/>
</dbReference>
<evidence type="ECO:0000313" key="5">
    <source>
        <dbReference type="EMBL" id="MCD9878949.1"/>
    </source>
</evidence>
<keyword evidence="5" id="KW-0560">Oxidoreductase</keyword>
<dbReference type="InterPro" id="IPR002938">
    <property type="entry name" value="FAD-bd"/>
</dbReference>
<dbReference type="PANTHER" id="PTHR43004:SF19">
    <property type="entry name" value="BINDING MONOOXYGENASE, PUTATIVE (JCVI)-RELATED"/>
    <property type="match status" value="1"/>
</dbReference>
<gene>
    <name evidence="5" type="ORF">LJ657_36160</name>
</gene>
<dbReference type="PRINTS" id="PR00420">
    <property type="entry name" value="RNGMNOXGNASE"/>
</dbReference>
<keyword evidence="6" id="KW-1185">Reference proteome</keyword>
<dbReference type="InterPro" id="IPR036188">
    <property type="entry name" value="FAD/NAD-bd_sf"/>
</dbReference>
<comment type="cofactor">
    <cofactor evidence="1">
        <name>FAD</name>
        <dbReference type="ChEBI" id="CHEBI:57692"/>
    </cofactor>
</comment>
<sequence>MIVGAGPTGLATAIELGSRNLRCLVVDRDDRAGYSPRAKIVNVRTREHLRRWGIADELKHSSPLEPDHPSTAVFVTRMNGHLLARFNNAMNGDCVRNNLYSEEAQWVPQYVLEDVLRRHVRSLPGIEVALSHELTGASQNDEGVTARIQNCETREDSEIHCRFLVGADGAGSRTREIIGATMMGQQSLSQNCTIVFRAPELADRHLHGRAIMYWMVNEDTPGLLGPMSSDGLWFFTATRLPHGSLAGVDLVDLIRRTTGIHELDIEIVGADPWDARSLVADRYSAGRVFLAGDACHLNPPHGGFGMNMGIGDAVDLGWKIAATLQGWGGMELLTTYEIERRVVHERTIDEAVTYHNTFGNRLLRPGMEDAGPIGETTRQEVGDLIESTKIFDFKTLGIVLGSHYRHSPIVVPDGSEPPAESTITYTPSAHPGCLAPHLWLADGSSLYDHFGSGFSFLVTSGRREAAEPILAVARENGLPLKLVAPDDGRLAERYEARYVLIRPDQHVAWRGHEMPDDLNGLLERVCGGFSPAVLDAPSSAPLQPLTS</sequence>
<dbReference type="SUPFAM" id="SSF51905">
    <property type="entry name" value="FAD/NAD(P)-binding domain"/>
    <property type="match status" value="1"/>
</dbReference>
<organism evidence="5 6">
    <name type="scientific">Streptomyces guryensis</name>
    <dbReference type="NCBI Taxonomy" id="2886947"/>
    <lineage>
        <taxon>Bacteria</taxon>
        <taxon>Bacillati</taxon>
        <taxon>Actinomycetota</taxon>
        <taxon>Actinomycetes</taxon>
        <taxon>Kitasatosporales</taxon>
        <taxon>Streptomycetaceae</taxon>
        <taxon>Streptomyces</taxon>
    </lineage>
</organism>
<comment type="caution">
    <text evidence="5">The sequence shown here is derived from an EMBL/GenBank/DDBJ whole genome shotgun (WGS) entry which is preliminary data.</text>
</comment>
<dbReference type="Proteomes" id="UP001108029">
    <property type="component" value="Unassembled WGS sequence"/>
</dbReference>
<dbReference type="Pfam" id="PF01494">
    <property type="entry name" value="FAD_binding_3"/>
    <property type="match status" value="1"/>
</dbReference>
<dbReference type="GO" id="GO:0016709">
    <property type="term" value="F:oxidoreductase activity, acting on paired donors, with incorporation or reduction of molecular oxygen, NAD(P)H as one donor, and incorporation of one atom of oxygen"/>
    <property type="evidence" value="ECO:0007669"/>
    <property type="project" value="UniProtKB-ARBA"/>
</dbReference>
<evidence type="ECO:0000256" key="3">
    <source>
        <dbReference type="ARBA" id="ARBA00022827"/>
    </source>
</evidence>
<dbReference type="InterPro" id="IPR050641">
    <property type="entry name" value="RIFMO-like"/>
</dbReference>
<keyword evidence="3" id="KW-0274">FAD</keyword>
<reference evidence="5" key="1">
    <citation type="submission" date="2021-12" db="EMBL/GenBank/DDBJ databases">
        <authorList>
            <person name="Lee J.-H."/>
            <person name="Kim S.-B."/>
        </authorList>
    </citation>
    <scope>NUCLEOTIDE SEQUENCE</scope>
    <source>
        <strain evidence="5">NR30</strain>
    </source>
</reference>
<evidence type="ECO:0000313" key="6">
    <source>
        <dbReference type="Proteomes" id="UP001108029"/>
    </source>
</evidence>
<keyword evidence="5" id="KW-0503">Monooxygenase</keyword>
<dbReference type="PANTHER" id="PTHR43004">
    <property type="entry name" value="TRK SYSTEM POTASSIUM UPTAKE PROTEIN"/>
    <property type="match status" value="1"/>
</dbReference>
<accession>A0A9Q3VUP8</accession>
<protein>
    <submittedName>
        <fullName evidence="5">FAD-dependent monooxygenase</fullName>
    </submittedName>
</protein>
<dbReference type="AlphaFoldDB" id="A0A9Q3VUP8"/>
<dbReference type="NCBIfam" id="NF004780">
    <property type="entry name" value="PRK06126.1"/>
    <property type="match status" value="1"/>
</dbReference>
<proteinExistence type="predicted"/>